<comment type="function">
    <text evidence="2">Catalyzes the rate-limiting step of the non-oxidative phase in the pentose phosphate pathway. Catalyzes the reversible conversion of sedheptulose-7-phosphate and D-glyceraldehyde 3-phosphate into erythrose-4-phosphate and beta-D-fructose 6-phosphate.</text>
</comment>
<dbReference type="GO" id="GO:0004801">
    <property type="term" value="F:transaldolase activity"/>
    <property type="evidence" value="ECO:0007669"/>
    <property type="project" value="UniProtKB-EC"/>
</dbReference>
<evidence type="ECO:0000256" key="2">
    <source>
        <dbReference type="RuleBase" id="RU000501"/>
    </source>
</evidence>
<dbReference type="Pfam" id="PF00923">
    <property type="entry name" value="TAL_FSA"/>
    <property type="match status" value="1"/>
</dbReference>
<dbReference type="InterPro" id="IPR013785">
    <property type="entry name" value="Aldolase_TIM"/>
</dbReference>
<dbReference type="PANTHER" id="PTHR10683">
    <property type="entry name" value="TRANSALDOLASE"/>
    <property type="match status" value="1"/>
</dbReference>
<keyword evidence="1" id="KW-0704">Schiff base</keyword>
<accession>A0A5N6W1Z4</accession>
<dbReference type="UniPathway" id="UPA00115">
    <property type="reaction ID" value="UER00414"/>
</dbReference>
<keyword evidence="4" id="KW-1185">Reference proteome</keyword>
<dbReference type="SUPFAM" id="SSF51569">
    <property type="entry name" value="Aldolase"/>
    <property type="match status" value="1"/>
</dbReference>
<dbReference type="InterPro" id="IPR001585">
    <property type="entry name" value="TAL/FSA"/>
</dbReference>
<keyword evidence="2" id="KW-0570">Pentose shunt</keyword>
<evidence type="ECO:0000256" key="1">
    <source>
        <dbReference type="ARBA" id="ARBA00023270"/>
    </source>
</evidence>
<dbReference type="Gene3D" id="3.20.20.70">
    <property type="entry name" value="Aldolase class I"/>
    <property type="match status" value="1"/>
</dbReference>
<dbReference type="InterPro" id="IPR018225">
    <property type="entry name" value="Transaldolase_AS"/>
</dbReference>
<dbReference type="PANTHER" id="PTHR10683:SF34">
    <property type="entry name" value="TRANSALDOLASE"/>
    <property type="match status" value="1"/>
</dbReference>
<dbReference type="GO" id="GO:0009052">
    <property type="term" value="P:pentose-phosphate shunt, non-oxidative branch"/>
    <property type="evidence" value="ECO:0007669"/>
    <property type="project" value="TreeGrafter"/>
</dbReference>
<dbReference type="PROSITE" id="PS00958">
    <property type="entry name" value="TRANSALDOLASE_2"/>
    <property type="match status" value="1"/>
</dbReference>
<organism evidence="3 4">
    <name type="scientific">Aspergillus transmontanensis</name>
    <dbReference type="NCBI Taxonomy" id="1034304"/>
    <lineage>
        <taxon>Eukaryota</taxon>
        <taxon>Fungi</taxon>
        <taxon>Dikarya</taxon>
        <taxon>Ascomycota</taxon>
        <taxon>Pezizomycotina</taxon>
        <taxon>Eurotiomycetes</taxon>
        <taxon>Eurotiomycetidae</taxon>
        <taxon>Eurotiales</taxon>
        <taxon>Aspergillaceae</taxon>
        <taxon>Aspergillus</taxon>
        <taxon>Aspergillus subgen. Circumdati</taxon>
    </lineage>
</organism>
<dbReference type="Proteomes" id="UP000325433">
    <property type="component" value="Unassembled WGS sequence"/>
</dbReference>
<protein>
    <recommendedName>
        <fullName evidence="2">Transaldolase</fullName>
        <ecNumber evidence="2">2.2.1.2</ecNumber>
    </recommendedName>
</protein>
<dbReference type="AlphaFoldDB" id="A0A5N6W1Z4"/>
<gene>
    <name evidence="3" type="ORF">BDV41DRAFT_212954</name>
</gene>
<proteinExistence type="predicted"/>
<evidence type="ECO:0000313" key="3">
    <source>
        <dbReference type="EMBL" id="KAE8314642.1"/>
    </source>
</evidence>
<evidence type="ECO:0000313" key="4">
    <source>
        <dbReference type="Proteomes" id="UP000325433"/>
    </source>
</evidence>
<sequence>MAFNMSQLDYLRLKTQVDLDTLDLEAGAKLGPFSDLTSNQWETYTELCKPEHQDLIVRSVELTKEHRHRFPGLSKEEIAVEFCMVKLSLVGSQCVTGSVHIMANPLYAHSTQKIVETGKRFHQLARILDPAFDTSRIVMKVPATWEGLQGCRELNELGIKTLATTVFTFAQAVLAGEVGCTSISPFVHDLKLHIDGQTIDDDPIFDLVVKAQAYYKASGIKTMVKACAVFDAAEALQLAGVDAFTLPAEIIQQLANKKADAEQLMNQSMFSNPSVGMDYVQPLSFVCEEAKFRDAMANEGRGLEKTDEAIAIFSSFQKELEDLMKEM</sequence>
<dbReference type="EC" id="2.2.1.2" evidence="2"/>
<comment type="pathway">
    <text evidence="2">Carbohydrate degradation; pentose phosphate pathway; D-glyceraldehyde 3-phosphate and beta-D-fructose 6-phosphate from D-ribose 5-phosphate and D-xylulose 5-phosphate (non-oxidative stage): step 2/3.</text>
</comment>
<keyword evidence="2" id="KW-0808">Transferase</keyword>
<reference evidence="4" key="1">
    <citation type="submission" date="2019-04" db="EMBL/GenBank/DDBJ databases">
        <title>Friends and foes A comparative genomics studyof 23 Aspergillus species from section Flavi.</title>
        <authorList>
            <consortium name="DOE Joint Genome Institute"/>
            <person name="Kjaerbolling I."/>
            <person name="Vesth T."/>
            <person name="Frisvad J.C."/>
            <person name="Nybo J.L."/>
            <person name="Theobald S."/>
            <person name="Kildgaard S."/>
            <person name="Isbrandt T."/>
            <person name="Kuo A."/>
            <person name="Sato A."/>
            <person name="Lyhne E.K."/>
            <person name="Kogle M.E."/>
            <person name="Wiebenga A."/>
            <person name="Kun R.S."/>
            <person name="Lubbers R.J."/>
            <person name="Makela M.R."/>
            <person name="Barry K."/>
            <person name="Chovatia M."/>
            <person name="Clum A."/>
            <person name="Daum C."/>
            <person name="Haridas S."/>
            <person name="He G."/>
            <person name="LaButti K."/>
            <person name="Lipzen A."/>
            <person name="Mondo S."/>
            <person name="Riley R."/>
            <person name="Salamov A."/>
            <person name="Simmons B.A."/>
            <person name="Magnuson J.K."/>
            <person name="Henrissat B."/>
            <person name="Mortensen U.H."/>
            <person name="Larsen T.O."/>
            <person name="Devries R.P."/>
            <person name="Grigoriev I.V."/>
            <person name="Machida M."/>
            <person name="Baker S.E."/>
            <person name="Andersen M.R."/>
        </authorList>
    </citation>
    <scope>NUCLEOTIDE SEQUENCE [LARGE SCALE GENOMIC DNA]</scope>
    <source>
        <strain evidence="4">CBS 130015</strain>
    </source>
</reference>
<dbReference type="EMBL" id="ML738317">
    <property type="protein sequence ID" value="KAE8314642.1"/>
    <property type="molecule type" value="Genomic_DNA"/>
</dbReference>
<comment type="catalytic activity">
    <reaction evidence="2">
        <text>D-sedoheptulose 7-phosphate + D-glyceraldehyde 3-phosphate = D-erythrose 4-phosphate + beta-D-fructose 6-phosphate</text>
        <dbReference type="Rhea" id="RHEA:17053"/>
        <dbReference type="ChEBI" id="CHEBI:16897"/>
        <dbReference type="ChEBI" id="CHEBI:57483"/>
        <dbReference type="ChEBI" id="CHEBI:57634"/>
        <dbReference type="ChEBI" id="CHEBI:59776"/>
        <dbReference type="EC" id="2.2.1.2"/>
    </reaction>
</comment>
<name>A0A5N6W1Z4_9EURO</name>
<dbReference type="GO" id="GO:0005975">
    <property type="term" value="P:carbohydrate metabolic process"/>
    <property type="evidence" value="ECO:0007669"/>
    <property type="project" value="InterPro"/>
</dbReference>